<dbReference type="Proteomes" id="UP001412067">
    <property type="component" value="Unassembled WGS sequence"/>
</dbReference>
<feature type="compositionally biased region" description="Basic and acidic residues" evidence="1">
    <location>
        <begin position="22"/>
        <end position="32"/>
    </location>
</feature>
<name>A0ABR2MTM4_9ASPA</name>
<dbReference type="EMBL" id="JBBWWR010000005">
    <property type="protein sequence ID" value="KAK8967528.1"/>
    <property type="molecule type" value="Genomic_DNA"/>
</dbReference>
<evidence type="ECO:0000256" key="1">
    <source>
        <dbReference type="SAM" id="MobiDB-lite"/>
    </source>
</evidence>
<sequence length="397" mass="44004">MVGSSSRAQSVDRFYTPPAIRRQLEKQKKHQQELQNPSPPRNSSPTPAARTMRRPSPLRNHPPMDNRIEQEASPSSMTTASSSSSSLPATELPAGNLDRFLQSTTPIVPALHFPKMTVMESQLPYFALGDLWESFKEWSAYGAGVPLVLNDSDSVVQYYVPYLSAIQLFVNPSAPSLVLRQPDEESGKEPYLNTSNESSSSTEAERLITNRPYAARSIGPQASSSGDGEASCSSIHPIFEYMETEAPHGRAPLVDKISSLASKFPDLKTYNSCDLLSSSWMSVAWYPIYRIPIGSTLRDLDACFLTFHLLSTPVKSNVLSEALSPHIMENKGGQGLDDKFSIPIFGLASYRLKGSIWTSSGNHEGHLASSLFQAAANWLHLRQVYHPDFRFFCQSWR</sequence>
<evidence type="ECO:0000313" key="3">
    <source>
        <dbReference type="Proteomes" id="UP001412067"/>
    </source>
</evidence>
<reference evidence="2 3" key="1">
    <citation type="journal article" date="2022" name="Nat. Plants">
        <title>Genomes of leafy and leafless Platanthera orchids illuminate the evolution of mycoheterotrophy.</title>
        <authorList>
            <person name="Li M.H."/>
            <person name="Liu K.W."/>
            <person name="Li Z."/>
            <person name="Lu H.C."/>
            <person name="Ye Q.L."/>
            <person name="Zhang D."/>
            <person name="Wang J.Y."/>
            <person name="Li Y.F."/>
            <person name="Zhong Z.M."/>
            <person name="Liu X."/>
            <person name="Yu X."/>
            <person name="Liu D.K."/>
            <person name="Tu X.D."/>
            <person name="Liu B."/>
            <person name="Hao Y."/>
            <person name="Liao X.Y."/>
            <person name="Jiang Y.T."/>
            <person name="Sun W.H."/>
            <person name="Chen J."/>
            <person name="Chen Y.Q."/>
            <person name="Ai Y."/>
            <person name="Zhai J.W."/>
            <person name="Wu S.S."/>
            <person name="Zhou Z."/>
            <person name="Hsiao Y.Y."/>
            <person name="Wu W.L."/>
            <person name="Chen Y.Y."/>
            <person name="Lin Y.F."/>
            <person name="Hsu J.L."/>
            <person name="Li C.Y."/>
            <person name="Wang Z.W."/>
            <person name="Zhao X."/>
            <person name="Zhong W.Y."/>
            <person name="Ma X.K."/>
            <person name="Ma L."/>
            <person name="Huang J."/>
            <person name="Chen G.Z."/>
            <person name="Huang M.Z."/>
            <person name="Huang L."/>
            <person name="Peng D.H."/>
            <person name="Luo Y.B."/>
            <person name="Zou S.Q."/>
            <person name="Chen S.P."/>
            <person name="Lan S."/>
            <person name="Tsai W.C."/>
            <person name="Van de Peer Y."/>
            <person name="Liu Z.J."/>
        </authorList>
    </citation>
    <scope>NUCLEOTIDE SEQUENCE [LARGE SCALE GENOMIC DNA]</scope>
    <source>
        <strain evidence="2">Lor288</strain>
    </source>
</reference>
<proteinExistence type="predicted"/>
<dbReference type="PANTHER" id="PTHR31343:SF8">
    <property type="entry name" value="OS07G0246600 PROTEIN"/>
    <property type="match status" value="1"/>
</dbReference>
<dbReference type="Pfam" id="PF05623">
    <property type="entry name" value="DUF789"/>
    <property type="match status" value="1"/>
</dbReference>
<protein>
    <submittedName>
        <fullName evidence="2">Uncharacterized protein</fullName>
    </submittedName>
</protein>
<organism evidence="2 3">
    <name type="scientific">Platanthera guangdongensis</name>
    <dbReference type="NCBI Taxonomy" id="2320717"/>
    <lineage>
        <taxon>Eukaryota</taxon>
        <taxon>Viridiplantae</taxon>
        <taxon>Streptophyta</taxon>
        <taxon>Embryophyta</taxon>
        <taxon>Tracheophyta</taxon>
        <taxon>Spermatophyta</taxon>
        <taxon>Magnoliopsida</taxon>
        <taxon>Liliopsida</taxon>
        <taxon>Asparagales</taxon>
        <taxon>Orchidaceae</taxon>
        <taxon>Orchidoideae</taxon>
        <taxon>Orchideae</taxon>
        <taxon>Orchidinae</taxon>
        <taxon>Platanthera</taxon>
    </lineage>
</organism>
<comment type="caution">
    <text evidence="2">The sequence shown here is derived from an EMBL/GenBank/DDBJ whole genome shotgun (WGS) entry which is preliminary data.</text>
</comment>
<feature type="compositionally biased region" description="Low complexity" evidence="1">
    <location>
        <begin position="193"/>
        <end position="202"/>
    </location>
</feature>
<feature type="region of interest" description="Disordered" evidence="1">
    <location>
        <begin position="180"/>
        <end position="205"/>
    </location>
</feature>
<evidence type="ECO:0000313" key="2">
    <source>
        <dbReference type="EMBL" id="KAK8967528.1"/>
    </source>
</evidence>
<dbReference type="PANTHER" id="PTHR31343">
    <property type="entry name" value="T15D22.8"/>
    <property type="match status" value="1"/>
</dbReference>
<feature type="compositionally biased region" description="Low complexity" evidence="1">
    <location>
        <begin position="71"/>
        <end position="91"/>
    </location>
</feature>
<accession>A0ABR2MTM4</accession>
<dbReference type="InterPro" id="IPR008507">
    <property type="entry name" value="DUF789"/>
</dbReference>
<keyword evidence="3" id="KW-1185">Reference proteome</keyword>
<feature type="region of interest" description="Disordered" evidence="1">
    <location>
        <begin position="1"/>
        <end position="91"/>
    </location>
</feature>
<gene>
    <name evidence="2" type="ORF">KSP40_PGU006402</name>
</gene>